<dbReference type="PROSITE" id="PS00137">
    <property type="entry name" value="SUBTILASE_HIS"/>
    <property type="match status" value="1"/>
</dbReference>
<dbReference type="PROSITE" id="PS00136">
    <property type="entry name" value="SUBTILASE_ASP"/>
    <property type="match status" value="1"/>
</dbReference>
<dbReference type="InterPro" id="IPR034193">
    <property type="entry name" value="PCSK9_ProteinaseK-like"/>
</dbReference>
<dbReference type="CDD" id="cd04077">
    <property type="entry name" value="Peptidases_S8_PCSK9_ProteinaseK_like"/>
    <property type="match status" value="1"/>
</dbReference>
<keyword evidence="12" id="KW-1185">Reference proteome</keyword>
<dbReference type="GO" id="GO:0004252">
    <property type="term" value="F:serine-type endopeptidase activity"/>
    <property type="evidence" value="ECO:0007669"/>
    <property type="project" value="UniProtKB-UniRule"/>
</dbReference>
<dbReference type="InterPro" id="IPR037045">
    <property type="entry name" value="S8pro/Inhibitor_I9_sf"/>
</dbReference>
<evidence type="ECO:0000313" key="11">
    <source>
        <dbReference type="EMBL" id="KAK6529077.1"/>
    </source>
</evidence>
<feature type="domain" description="Peptidase S8/S53" evidence="9">
    <location>
        <begin position="154"/>
        <end position="365"/>
    </location>
</feature>
<accession>A0AAV9WXZ7</accession>
<dbReference type="PROSITE" id="PS00138">
    <property type="entry name" value="SUBTILASE_SER"/>
    <property type="match status" value="1"/>
</dbReference>
<evidence type="ECO:0000256" key="7">
    <source>
        <dbReference type="RuleBase" id="RU003355"/>
    </source>
</evidence>
<feature type="active site" description="Charge relay system" evidence="6">
    <location>
        <position position="348"/>
    </location>
</feature>
<feature type="active site" description="Charge relay system" evidence="6">
    <location>
        <position position="163"/>
    </location>
</feature>
<keyword evidence="5 6" id="KW-0720">Serine protease</keyword>
<dbReference type="Gene3D" id="3.30.70.80">
    <property type="entry name" value="Peptidase S8 propeptide/proteinase inhibitor I9"/>
    <property type="match status" value="1"/>
</dbReference>
<feature type="active site" description="Charge relay system" evidence="6">
    <location>
        <position position="195"/>
    </location>
</feature>
<name>A0AAV9WXZ7_9PEZI</name>
<proteinExistence type="inferred from homology"/>
<dbReference type="SUPFAM" id="SSF54897">
    <property type="entry name" value="Protease propeptides/inhibitors"/>
    <property type="match status" value="1"/>
</dbReference>
<evidence type="ECO:0000256" key="4">
    <source>
        <dbReference type="ARBA" id="ARBA00022801"/>
    </source>
</evidence>
<dbReference type="InterPro" id="IPR023827">
    <property type="entry name" value="Peptidase_S8_Asp-AS"/>
</dbReference>
<dbReference type="AlphaFoldDB" id="A0AAV9WXZ7"/>
<dbReference type="EMBL" id="JAVHJO010000014">
    <property type="protein sequence ID" value="KAK6529077.1"/>
    <property type="molecule type" value="Genomic_DNA"/>
</dbReference>
<keyword evidence="4 6" id="KW-0378">Hydrolase</keyword>
<dbReference type="PANTHER" id="PTHR43806:SF11">
    <property type="entry name" value="CEREVISIN-RELATED"/>
    <property type="match status" value="1"/>
</dbReference>
<protein>
    <submittedName>
        <fullName evidence="11">Subtilisin-like serine protease</fullName>
    </submittedName>
</protein>
<dbReference type="SUPFAM" id="SSF52743">
    <property type="entry name" value="Subtilisin-like"/>
    <property type="match status" value="1"/>
</dbReference>
<evidence type="ECO:0000313" key="12">
    <source>
        <dbReference type="Proteomes" id="UP001365542"/>
    </source>
</evidence>
<dbReference type="Pfam" id="PF05922">
    <property type="entry name" value="Inhibitor_I9"/>
    <property type="match status" value="1"/>
</dbReference>
<dbReference type="InterPro" id="IPR000209">
    <property type="entry name" value="Peptidase_S8/S53_dom"/>
</dbReference>
<dbReference type="GO" id="GO:0006508">
    <property type="term" value="P:proteolysis"/>
    <property type="evidence" value="ECO:0007669"/>
    <property type="project" value="UniProtKB-KW"/>
</dbReference>
<feature type="signal peptide" evidence="8">
    <location>
        <begin position="1"/>
        <end position="21"/>
    </location>
</feature>
<comment type="caution">
    <text evidence="11">The sequence shown here is derived from an EMBL/GenBank/DDBJ whole genome shotgun (WGS) entry which is preliminary data.</text>
</comment>
<dbReference type="Gene3D" id="3.40.50.200">
    <property type="entry name" value="Peptidase S8/S53 domain"/>
    <property type="match status" value="1"/>
</dbReference>
<dbReference type="InterPro" id="IPR022398">
    <property type="entry name" value="Peptidase_S8_His-AS"/>
</dbReference>
<comment type="similarity">
    <text evidence="1 6 7">Belongs to the peptidase S8 family.</text>
</comment>
<evidence type="ECO:0000256" key="8">
    <source>
        <dbReference type="SAM" id="SignalP"/>
    </source>
</evidence>
<dbReference type="Pfam" id="PF00082">
    <property type="entry name" value="Peptidase_S8"/>
    <property type="match status" value="1"/>
</dbReference>
<dbReference type="PRINTS" id="PR00723">
    <property type="entry name" value="SUBTILISIN"/>
</dbReference>
<evidence type="ECO:0000259" key="9">
    <source>
        <dbReference type="Pfam" id="PF00082"/>
    </source>
</evidence>
<evidence type="ECO:0000256" key="3">
    <source>
        <dbReference type="ARBA" id="ARBA00022729"/>
    </source>
</evidence>
<dbReference type="FunFam" id="3.40.50.200:FF:000007">
    <property type="entry name" value="Subtilisin-like serine protease"/>
    <property type="match status" value="1"/>
</dbReference>
<evidence type="ECO:0000256" key="1">
    <source>
        <dbReference type="ARBA" id="ARBA00011073"/>
    </source>
</evidence>
<dbReference type="InterPro" id="IPR050131">
    <property type="entry name" value="Peptidase_S8_subtilisin-like"/>
</dbReference>
<dbReference type="InterPro" id="IPR015500">
    <property type="entry name" value="Peptidase_S8_subtilisin-rel"/>
</dbReference>
<evidence type="ECO:0000256" key="2">
    <source>
        <dbReference type="ARBA" id="ARBA00022670"/>
    </source>
</evidence>
<dbReference type="Proteomes" id="UP001365542">
    <property type="component" value="Unassembled WGS sequence"/>
</dbReference>
<organism evidence="11 12">
    <name type="scientific">Orbilia ellipsospora</name>
    <dbReference type="NCBI Taxonomy" id="2528407"/>
    <lineage>
        <taxon>Eukaryota</taxon>
        <taxon>Fungi</taxon>
        <taxon>Dikarya</taxon>
        <taxon>Ascomycota</taxon>
        <taxon>Pezizomycotina</taxon>
        <taxon>Orbiliomycetes</taxon>
        <taxon>Orbiliales</taxon>
        <taxon>Orbiliaceae</taxon>
        <taxon>Orbilia</taxon>
    </lineage>
</organism>
<feature type="chain" id="PRO_5043530317" evidence="8">
    <location>
        <begin position="22"/>
        <end position="404"/>
    </location>
</feature>
<feature type="domain" description="Inhibitor I9" evidence="10">
    <location>
        <begin position="37"/>
        <end position="120"/>
    </location>
</feature>
<dbReference type="PROSITE" id="PS51892">
    <property type="entry name" value="SUBTILASE"/>
    <property type="match status" value="1"/>
</dbReference>
<reference evidence="11 12" key="1">
    <citation type="submission" date="2019-10" db="EMBL/GenBank/DDBJ databases">
        <authorList>
            <person name="Palmer J.M."/>
        </authorList>
    </citation>
    <scope>NUCLEOTIDE SEQUENCE [LARGE SCALE GENOMIC DNA]</scope>
    <source>
        <strain evidence="11 12">TWF694</strain>
    </source>
</reference>
<dbReference type="InterPro" id="IPR036852">
    <property type="entry name" value="Peptidase_S8/S53_dom_sf"/>
</dbReference>
<dbReference type="InterPro" id="IPR010259">
    <property type="entry name" value="S8pro/Inhibitor_I9"/>
</dbReference>
<keyword evidence="3 8" id="KW-0732">Signal</keyword>
<dbReference type="PANTHER" id="PTHR43806">
    <property type="entry name" value="PEPTIDASE S8"/>
    <property type="match status" value="1"/>
</dbReference>
<evidence type="ECO:0000259" key="10">
    <source>
        <dbReference type="Pfam" id="PF05922"/>
    </source>
</evidence>
<evidence type="ECO:0000256" key="5">
    <source>
        <dbReference type="ARBA" id="ARBA00022825"/>
    </source>
</evidence>
<dbReference type="InterPro" id="IPR023828">
    <property type="entry name" value="Peptidase_S8_Ser-AS"/>
</dbReference>
<sequence>MRFTSSVSLFALSGLFLQVTARLSVLGHGEKGKIPNSYIVVFYPSVNDTQIQEHTHHISTYHARRDLQKRGATAGIRDHFNLEHNGPGFKGYTVECDSQTLNQILSSPDVKYVEQEGTVTKQVTQKSSTWNLARISWKSLPSAWSYRYQATWAGKGTTIYVVDTGVRTTHKEFENRATWGYNAIAGTPNSDQNGHGTHVAGIAAGKTYGVAKLARIVAVKVLDLNANGKVSYTLAGLNYVSKVAKPGKSVVNMSLGGARSQSLNDAVEALYKKGIIVVVAAGNDGDVASAYSPASAKDAITVGATDYTDTMAYFSNYGFYIDLLAPGVSVISSWSTSDTASKYEDGTSMASPHVAGLAAYLLSSTTAIQSPLTIYNKLVSLSLKNIVDFVPSGTANRLAYNGFA</sequence>
<keyword evidence="2 6" id="KW-0645">Protease</keyword>
<evidence type="ECO:0000256" key="6">
    <source>
        <dbReference type="PROSITE-ProRule" id="PRU01240"/>
    </source>
</evidence>
<gene>
    <name evidence="11" type="primary">SUB7_1</name>
    <name evidence="11" type="ORF">TWF694_004295</name>
</gene>